<keyword evidence="1 5" id="KW-0489">Methyltransferase</keyword>
<dbReference type="Gene3D" id="3.40.50.150">
    <property type="entry name" value="Vaccinia Virus protein VP39"/>
    <property type="match status" value="1"/>
</dbReference>
<dbReference type="EMBL" id="VIFK01000152">
    <property type="protein sequence ID" value="TQE98689.1"/>
    <property type="molecule type" value="Genomic_DNA"/>
</dbReference>
<dbReference type="GO" id="GO:0032259">
    <property type="term" value="P:methylation"/>
    <property type="evidence" value="ECO:0007669"/>
    <property type="project" value="UniProtKB-KW"/>
</dbReference>
<organism evidence="5 6">
    <name type="scientific">Spiribacter salinus</name>
    <dbReference type="NCBI Taxonomy" id="1335746"/>
    <lineage>
        <taxon>Bacteria</taxon>
        <taxon>Pseudomonadati</taxon>
        <taxon>Pseudomonadota</taxon>
        <taxon>Gammaproteobacteria</taxon>
        <taxon>Chromatiales</taxon>
        <taxon>Ectothiorhodospiraceae</taxon>
        <taxon>Spiribacter</taxon>
    </lineage>
</organism>
<gene>
    <name evidence="5" type="ORF">FKY71_12475</name>
</gene>
<dbReference type="PRINTS" id="PR00508">
    <property type="entry name" value="S21N4MTFRASE"/>
</dbReference>
<dbReference type="EC" id="2.1.1.-" evidence="3"/>
<evidence type="ECO:0000259" key="4">
    <source>
        <dbReference type="Pfam" id="PF01555"/>
    </source>
</evidence>
<name>A0A540VPJ2_9GAMM</name>
<evidence type="ECO:0000256" key="3">
    <source>
        <dbReference type="RuleBase" id="RU362026"/>
    </source>
</evidence>
<dbReference type="Proteomes" id="UP000315400">
    <property type="component" value="Unassembled WGS sequence"/>
</dbReference>
<comment type="similarity">
    <text evidence="3">Belongs to the N(4)/N(6)-methyltransferase family.</text>
</comment>
<dbReference type="SUPFAM" id="SSF53335">
    <property type="entry name" value="S-adenosyl-L-methionine-dependent methyltransferases"/>
    <property type="match status" value="1"/>
</dbReference>
<dbReference type="GO" id="GO:0008170">
    <property type="term" value="F:N-methyltransferase activity"/>
    <property type="evidence" value="ECO:0007669"/>
    <property type="project" value="InterPro"/>
</dbReference>
<dbReference type="InterPro" id="IPR029063">
    <property type="entry name" value="SAM-dependent_MTases_sf"/>
</dbReference>
<reference evidence="5 6" key="1">
    <citation type="submission" date="2019-06" db="EMBL/GenBank/DDBJ databases">
        <title>Metagenome assembled Genome of Spiribacter salinus SL48-SHIP from the microbial mat of Salt Lake 48 (Novosibirsk region, Russia).</title>
        <authorList>
            <person name="Shipova A."/>
            <person name="Rozanov A.S."/>
            <person name="Bryanskaya A.V."/>
            <person name="Peltek S.E."/>
        </authorList>
    </citation>
    <scope>NUCLEOTIDE SEQUENCE [LARGE SCALE GENOMIC DNA]</scope>
    <source>
        <strain evidence="5">SL48-SHIP-2</strain>
    </source>
</reference>
<keyword evidence="2 5" id="KW-0808">Transferase</keyword>
<feature type="domain" description="DNA methylase N-4/N-6" evidence="4">
    <location>
        <begin position="51"/>
        <end position="119"/>
    </location>
</feature>
<dbReference type="GO" id="GO:0003677">
    <property type="term" value="F:DNA binding"/>
    <property type="evidence" value="ECO:0007669"/>
    <property type="project" value="InterPro"/>
</dbReference>
<evidence type="ECO:0000256" key="1">
    <source>
        <dbReference type="ARBA" id="ARBA00022603"/>
    </source>
</evidence>
<dbReference type="AlphaFoldDB" id="A0A540VPJ2"/>
<dbReference type="InterPro" id="IPR001091">
    <property type="entry name" value="RM_Methyltransferase"/>
</dbReference>
<dbReference type="InterPro" id="IPR002941">
    <property type="entry name" value="DNA_methylase_N4/N6"/>
</dbReference>
<sequence length="150" mass="16750">MPVRQCLIWKKNALVLGRQDYQWIHEPCLYGWKPGAAHRWMGDRAQTTVLEHDKPKRNGEHPTMKPVELITKLVQNSSGVEDLVLDPFGGSGSTLIACQRTGRRARLVELDPKYCDVIVRRWEAFTGGTAERVATNEEAPALAGAEEGAE</sequence>
<dbReference type="Pfam" id="PF01555">
    <property type="entry name" value="N6_N4_Mtase"/>
    <property type="match status" value="1"/>
</dbReference>
<comment type="caution">
    <text evidence="5">The sequence shown here is derived from an EMBL/GenBank/DDBJ whole genome shotgun (WGS) entry which is preliminary data.</text>
</comment>
<evidence type="ECO:0000313" key="5">
    <source>
        <dbReference type="EMBL" id="TQE98689.1"/>
    </source>
</evidence>
<proteinExistence type="inferred from homology"/>
<evidence type="ECO:0000313" key="6">
    <source>
        <dbReference type="Proteomes" id="UP000315400"/>
    </source>
</evidence>
<protein>
    <recommendedName>
        <fullName evidence="3">Methyltransferase</fullName>
        <ecNumber evidence="3">2.1.1.-</ecNumber>
    </recommendedName>
</protein>
<accession>A0A540VPJ2</accession>
<evidence type="ECO:0000256" key="2">
    <source>
        <dbReference type="ARBA" id="ARBA00022679"/>
    </source>
</evidence>